<organism evidence="1">
    <name type="scientific">uncultured Caudovirales phage</name>
    <dbReference type="NCBI Taxonomy" id="2100421"/>
    <lineage>
        <taxon>Viruses</taxon>
        <taxon>Duplodnaviria</taxon>
        <taxon>Heunggongvirae</taxon>
        <taxon>Uroviricota</taxon>
        <taxon>Caudoviricetes</taxon>
        <taxon>Peduoviridae</taxon>
        <taxon>Maltschvirus</taxon>
        <taxon>Maltschvirus maltsch</taxon>
    </lineage>
</organism>
<sequence>MATTVYLSNPALTINSVNLTDQATSAVLTYVYEQLETTAFGDTGRKFGGSTVTSLQNNTFEVTLYQSYAASETEATIYGLVGIQTNITISPTAAGLVTPSATEPKYTLTGCYLESHTPINATLGELSTITLTFTGGTLVKAVA</sequence>
<evidence type="ECO:0000313" key="2">
    <source>
        <dbReference type="EMBL" id="CAB4217083.1"/>
    </source>
</evidence>
<name>A0A6J5PVQ3_9CAUD</name>
<protein>
    <submittedName>
        <fullName evidence="1">Uncharacterized protein</fullName>
    </submittedName>
</protein>
<proteinExistence type="predicted"/>
<reference evidence="1" key="1">
    <citation type="submission" date="2020-05" db="EMBL/GenBank/DDBJ databases">
        <authorList>
            <person name="Chiriac C."/>
            <person name="Salcher M."/>
            <person name="Ghai R."/>
            <person name="Kavagutti S V."/>
        </authorList>
    </citation>
    <scope>NUCLEOTIDE SEQUENCE</scope>
</reference>
<dbReference type="EMBL" id="LR797451">
    <property type="protein sequence ID" value="CAB4217083.1"/>
    <property type="molecule type" value="Genomic_DNA"/>
</dbReference>
<dbReference type="EMBL" id="LR798350">
    <property type="protein sequence ID" value="CAB5225835.1"/>
    <property type="molecule type" value="Genomic_DNA"/>
</dbReference>
<evidence type="ECO:0000313" key="3">
    <source>
        <dbReference type="EMBL" id="CAB5225835.1"/>
    </source>
</evidence>
<dbReference type="EMBL" id="LR796929">
    <property type="protein sequence ID" value="CAB4175913.1"/>
    <property type="molecule type" value="Genomic_DNA"/>
</dbReference>
<evidence type="ECO:0000313" key="1">
    <source>
        <dbReference type="EMBL" id="CAB4175913.1"/>
    </source>
</evidence>
<gene>
    <name evidence="2" type="ORF">UFOVP1503_7</name>
    <name evidence="3" type="ORF">UFOVP1505_19</name>
    <name evidence="1" type="ORF">UFOVP979_8</name>
</gene>
<accession>A0A6J5PVQ3</accession>